<evidence type="ECO:0000256" key="1">
    <source>
        <dbReference type="SAM" id="MobiDB-lite"/>
    </source>
</evidence>
<name>A0A3N4I9D7_ASCIM</name>
<dbReference type="AlphaFoldDB" id="A0A3N4I9D7"/>
<accession>A0A3N4I9D7</accession>
<proteinExistence type="predicted"/>
<keyword evidence="3" id="KW-1185">Reference proteome</keyword>
<feature type="region of interest" description="Disordered" evidence="1">
    <location>
        <begin position="1"/>
        <end position="89"/>
    </location>
</feature>
<feature type="compositionally biased region" description="Polar residues" evidence="1">
    <location>
        <begin position="10"/>
        <end position="28"/>
    </location>
</feature>
<feature type="compositionally biased region" description="Acidic residues" evidence="1">
    <location>
        <begin position="78"/>
        <end position="87"/>
    </location>
</feature>
<protein>
    <submittedName>
        <fullName evidence="2">Uncharacterized protein</fullName>
    </submittedName>
</protein>
<gene>
    <name evidence="2" type="ORF">BJ508DRAFT_414339</name>
</gene>
<evidence type="ECO:0000313" key="3">
    <source>
        <dbReference type="Proteomes" id="UP000275078"/>
    </source>
</evidence>
<dbReference type="Proteomes" id="UP000275078">
    <property type="component" value="Unassembled WGS sequence"/>
</dbReference>
<evidence type="ECO:0000313" key="2">
    <source>
        <dbReference type="EMBL" id="RPA82077.1"/>
    </source>
</evidence>
<reference evidence="2 3" key="1">
    <citation type="journal article" date="2018" name="Nat. Ecol. Evol.">
        <title>Pezizomycetes genomes reveal the molecular basis of ectomycorrhizal truffle lifestyle.</title>
        <authorList>
            <person name="Murat C."/>
            <person name="Payen T."/>
            <person name="Noel B."/>
            <person name="Kuo A."/>
            <person name="Morin E."/>
            <person name="Chen J."/>
            <person name="Kohler A."/>
            <person name="Krizsan K."/>
            <person name="Balestrini R."/>
            <person name="Da Silva C."/>
            <person name="Montanini B."/>
            <person name="Hainaut M."/>
            <person name="Levati E."/>
            <person name="Barry K.W."/>
            <person name="Belfiori B."/>
            <person name="Cichocki N."/>
            <person name="Clum A."/>
            <person name="Dockter R.B."/>
            <person name="Fauchery L."/>
            <person name="Guy J."/>
            <person name="Iotti M."/>
            <person name="Le Tacon F."/>
            <person name="Lindquist E.A."/>
            <person name="Lipzen A."/>
            <person name="Malagnac F."/>
            <person name="Mello A."/>
            <person name="Molinier V."/>
            <person name="Miyauchi S."/>
            <person name="Poulain J."/>
            <person name="Riccioni C."/>
            <person name="Rubini A."/>
            <person name="Sitrit Y."/>
            <person name="Splivallo R."/>
            <person name="Traeger S."/>
            <person name="Wang M."/>
            <person name="Zifcakova L."/>
            <person name="Wipf D."/>
            <person name="Zambonelli A."/>
            <person name="Paolocci F."/>
            <person name="Nowrousian M."/>
            <person name="Ottonello S."/>
            <person name="Baldrian P."/>
            <person name="Spatafora J.W."/>
            <person name="Henrissat B."/>
            <person name="Nagy L.G."/>
            <person name="Aury J.M."/>
            <person name="Wincker P."/>
            <person name="Grigoriev I.V."/>
            <person name="Bonfante P."/>
            <person name="Martin F.M."/>
        </authorList>
    </citation>
    <scope>NUCLEOTIDE SEQUENCE [LARGE SCALE GENOMIC DNA]</scope>
    <source>
        <strain evidence="2 3">RN42</strain>
    </source>
</reference>
<feature type="compositionally biased region" description="Polar residues" evidence="1">
    <location>
        <begin position="47"/>
        <end position="65"/>
    </location>
</feature>
<sequence>MHRTPLHKFSANQLLTAPSSSPQCQSKPHITPKPASLEPPTPVSLLPASTSTYQAPSSPTRASSSLKRKALSPFPETQAEDTEDLEDKENVSIASSAVHKLIFSRPTDSSTTLATPTPRRPLGVRMDAVGETYMQIPSPSPSPVKRTRLDQTPGFDVLEDPPAVREALDQPLEDEDDVEVVPDSQESELPVLRQTTELYEDGDEVGSGSTCSQCCEEEETRIPCSQEEPAYLRRTKVEEEEECSLMPLARQAVSRMETQEAQKQSVPKTPEEMATTLRLKLRMALYKMFTDQTHIATKDLRDPSPAQILQYKCRFESSAKRFRTHQ</sequence>
<dbReference type="EMBL" id="ML119674">
    <property type="protein sequence ID" value="RPA82077.1"/>
    <property type="molecule type" value="Genomic_DNA"/>
</dbReference>
<organism evidence="2 3">
    <name type="scientific">Ascobolus immersus RN42</name>
    <dbReference type="NCBI Taxonomy" id="1160509"/>
    <lineage>
        <taxon>Eukaryota</taxon>
        <taxon>Fungi</taxon>
        <taxon>Dikarya</taxon>
        <taxon>Ascomycota</taxon>
        <taxon>Pezizomycotina</taxon>
        <taxon>Pezizomycetes</taxon>
        <taxon>Pezizales</taxon>
        <taxon>Ascobolaceae</taxon>
        <taxon>Ascobolus</taxon>
    </lineage>
</organism>